<evidence type="ECO:0000313" key="3">
    <source>
        <dbReference type="Proteomes" id="UP001152795"/>
    </source>
</evidence>
<feature type="compositionally biased region" description="Basic residues" evidence="1">
    <location>
        <begin position="171"/>
        <end position="181"/>
    </location>
</feature>
<dbReference type="Proteomes" id="UP001152795">
    <property type="component" value="Unassembled WGS sequence"/>
</dbReference>
<accession>A0A7D9DEL8</accession>
<sequence length="292" mass="33223">MAAGKEESNNPTSPQYTHISNTTAANTFTDIYIAIKPEQHRLPTRLLTPQPTTLPIKLQKLKKHVNIVKGQFNVFTLETPQNPQEPDETIIVDVKCGSSSINTNESVDFPNTNAETLFTSLSTCLDDFMATESVEIPQIFTTPVKVIHKGKDITAARKQFEEQETETEAKKAKKTPARKQKRECGRPTTDQQLTRMDEDFNDLQALQLTRRELTLPDARGKCKKSRKILTKLPHDIVVDTMREYQTYELFADTRTKALQDIQEKRELLEKINAPEYVLSTLLKKRNDSDSST</sequence>
<evidence type="ECO:0000313" key="2">
    <source>
        <dbReference type="EMBL" id="CAB3983350.1"/>
    </source>
</evidence>
<dbReference type="EMBL" id="CACRXK020000603">
    <property type="protein sequence ID" value="CAB3983350.1"/>
    <property type="molecule type" value="Genomic_DNA"/>
</dbReference>
<reference evidence="2" key="1">
    <citation type="submission" date="2020-04" db="EMBL/GenBank/DDBJ databases">
        <authorList>
            <person name="Alioto T."/>
            <person name="Alioto T."/>
            <person name="Gomez Garrido J."/>
        </authorList>
    </citation>
    <scope>NUCLEOTIDE SEQUENCE</scope>
    <source>
        <strain evidence="2">A484AB</strain>
    </source>
</reference>
<proteinExistence type="predicted"/>
<comment type="caution">
    <text evidence="2">The sequence shown here is derived from an EMBL/GenBank/DDBJ whole genome shotgun (WGS) entry which is preliminary data.</text>
</comment>
<organism evidence="2 3">
    <name type="scientific">Paramuricea clavata</name>
    <name type="common">Red gorgonian</name>
    <name type="synonym">Violescent sea-whip</name>
    <dbReference type="NCBI Taxonomy" id="317549"/>
    <lineage>
        <taxon>Eukaryota</taxon>
        <taxon>Metazoa</taxon>
        <taxon>Cnidaria</taxon>
        <taxon>Anthozoa</taxon>
        <taxon>Octocorallia</taxon>
        <taxon>Malacalcyonacea</taxon>
        <taxon>Plexauridae</taxon>
        <taxon>Paramuricea</taxon>
    </lineage>
</organism>
<protein>
    <submittedName>
        <fullName evidence="2">Uncharacterized protein</fullName>
    </submittedName>
</protein>
<feature type="region of interest" description="Disordered" evidence="1">
    <location>
        <begin position="1"/>
        <end position="21"/>
    </location>
</feature>
<evidence type="ECO:0000256" key="1">
    <source>
        <dbReference type="SAM" id="MobiDB-lite"/>
    </source>
</evidence>
<dbReference type="AlphaFoldDB" id="A0A7D9DEL8"/>
<gene>
    <name evidence="2" type="ORF">PACLA_8A040997</name>
</gene>
<feature type="compositionally biased region" description="Polar residues" evidence="1">
    <location>
        <begin position="9"/>
        <end position="21"/>
    </location>
</feature>
<name>A0A7D9DEL8_PARCT</name>
<keyword evidence="3" id="KW-1185">Reference proteome</keyword>
<feature type="region of interest" description="Disordered" evidence="1">
    <location>
        <begin position="159"/>
        <end position="195"/>
    </location>
</feature>